<evidence type="ECO:0000259" key="1">
    <source>
        <dbReference type="Pfam" id="PF06812"/>
    </source>
</evidence>
<dbReference type="Pfam" id="PF06812">
    <property type="entry name" value="ImpA_N"/>
    <property type="match status" value="1"/>
</dbReference>
<name>A0A103ZUE6_BURCE</name>
<organism evidence="2 3">
    <name type="scientific">Burkholderia cepacia</name>
    <name type="common">Pseudomonas cepacia</name>
    <dbReference type="NCBI Taxonomy" id="292"/>
    <lineage>
        <taxon>Bacteria</taxon>
        <taxon>Pseudomonadati</taxon>
        <taxon>Pseudomonadota</taxon>
        <taxon>Betaproteobacteria</taxon>
        <taxon>Burkholderiales</taxon>
        <taxon>Burkholderiaceae</taxon>
        <taxon>Burkholderia</taxon>
        <taxon>Burkholderia cepacia complex</taxon>
    </lineage>
</organism>
<dbReference type="PANTHER" id="PTHR37024">
    <property type="entry name" value="TYPE VI SECRETION SYSTEM DUF2094 AND IMPA-RELATED DOMAIN PROTEIN"/>
    <property type="match status" value="1"/>
</dbReference>
<sequence>MSLVKLPAPLDFDTLLAPLDPRQPAGVFDEEDDAYQGIDHEMVKLGSLQEATIDWPYVDEAAQHYLCSQCKHLRIAGHLLTARARTRSWRGWAEATGVLAGMVERYWETSYPKPGATGYLAKRRLVGQLLERLSDSLAALENTGYGEEFYKAGQDALDSLQRSAESAQLDVSTLTRLEALLRQKAEALRAPELADARQLDTPARGEVLSDAFFTPVLPTPGNEREGRKSLLAAAEIINQQDPYDPTGYLLRRFALWAHLTNAPSARKHHQTELMAVPADVADGYAKALSANAVDPTLLQRVERSVTTSPYWLRGSYLAAGIARRLEMPLVAEAIRQAAERFVTRLPALGKLEFADGRPFVDGETQAWISGAHAGDTTATAGRDYAGVRDELRGLLEAQGVESVLRRLEAIQQEAVDLRHRCHVMAIAAELLQPHGLTWLADGLFVRAYQSMQNASAPEWEPDLFSLLERQQSDASRPKN</sequence>
<dbReference type="Proteomes" id="UP000069001">
    <property type="component" value="Unassembled WGS sequence"/>
</dbReference>
<proteinExistence type="predicted"/>
<dbReference type="RefSeq" id="WP_059728544.1">
    <property type="nucleotide sequence ID" value="NZ_LOYH01000027.1"/>
</dbReference>
<dbReference type="PANTHER" id="PTHR37024:SF3">
    <property type="entry name" value="TYPE VI SECRETION SYSTEM PROTEIN TSSA"/>
    <property type="match status" value="1"/>
</dbReference>
<evidence type="ECO:0000313" key="2">
    <source>
        <dbReference type="EMBL" id="KVK86306.1"/>
    </source>
</evidence>
<dbReference type="InterPro" id="IPR017739">
    <property type="entry name" value="T6SS-assoc_VCA0119"/>
</dbReference>
<dbReference type="EMBL" id="LOYH01000027">
    <property type="protein sequence ID" value="KVK86306.1"/>
    <property type="molecule type" value="Genomic_DNA"/>
</dbReference>
<comment type="caution">
    <text evidence="2">The sequence shown here is derived from an EMBL/GenBank/DDBJ whole genome shotgun (WGS) entry which is preliminary data.</text>
</comment>
<gene>
    <name evidence="2" type="ORF">WS90_08575</name>
</gene>
<dbReference type="AlphaFoldDB" id="A0A103ZUE6"/>
<evidence type="ECO:0000313" key="3">
    <source>
        <dbReference type="Proteomes" id="UP000069001"/>
    </source>
</evidence>
<dbReference type="NCBIfam" id="TIGR03362">
    <property type="entry name" value="VI_chp_7"/>
    <property type="match status" value="1"/>
</dbReference>
<dbReference type="Pfam" id="PF16989">
    <property type="entry name" value="T6SS_VasJ"/>
    <property type="match status" value="1"/>
</dbReference>
<accession>A0A103ZUE6</accession>
<feature type="domain" description="ImpA N-terminal" evidence="1">
    <location>
        <begin position="16"/>
        <end position="129"/>
    </location>
</feature>
<protein>
    <submittedName>
        <fullName evidence="2">ImpA domain-containing protein</fullName>
    </submittedName>
</protein>
<reference evidence="2 3" key="1">
    <citation type="submission" date="2015-11" db="EMBL/GenBank/DDBJ databases">
        <title>Expanding the genomic diversity of Burkholderia species for the development of highly accurate diagnostics.</title>
        <authorList>
            <person name="Sahl J."/>
            <person name="Keim P."/>
            <person name="Wagner D."/>
        </authorList>
    </citation>
    <scope>NUCLEOTIDE SEQUENCE [LARGE SCALE GENOMIC DNA]</scope>
    <source>
        <strain evidence="2 3">MSMB1302</strain>
    </source>
</reference>
<dbReference type="InterPro" id="IPR010657">
    <property type="entry name" value="ImpA_N"/>
</dbReference>